<keyword evidence="4" id="KW-1185">Reference proteome</keyword>
<dbReference type="InterPro" id="IPR000639">
    <property type="entry name" value="Epox_hydrolase-like"/>
</dbReference>
<gene>
    <name evidence="3" type="ORF">PBOR_21635</name>
</gene>
<proteinExistence type="predicted"/>
<dbReference type="InterPro" id="IPR000073">
    <property type="entry name" value="AB_hydrolase_1"/>
</dbReference>
<dbReference type="HOGENOM" id="CLU_020336_7_1_9"/>
<dbReference type="Proteomes" id="UP000029518">
    <property type="component" value="Chromosome"/>
</dbReference>
<dbReference type="PRINTS" id="PR00412">
    <property type="entry name" value="EPOXHYDRLASE"/>
</dbReference>
<dbReference type="KEGG" id="pbd:PBOR_21635"/>
<dbReference type="PRINTS" id="PR00111">
    <property type="entry name" value="ABHYDROLASE"/>
</dbReference>
<feature type="domain" description="AB hydrolase-1" evidence="2">
    <location>
        <begin position="27"/>
        <end position="272"/>
    </location>
</feature>
<dbReference type="AlphaFoldDB" id="A0A089MS11"/>
<dbReference type="InterPro" id="IPR029058">
    <property type="entry name" value="AB_hydrolase_fold"/>
</dbReference>
<keyword evidence="1 3" id="KW-0378">Hydrolase</keyword>
<name>A0A089MS11_PAEBO</name>
<accession>A0A089MS11</accession>
<dbReference type="RefSeq" id="WP_042214948.1">
    <property type="nucleotide sequence ID" value="NZ_CP009285.1"/>
</dbReference>
<dbReference type="OrthoDB" id="9773293at2"/>
<protein>
    <submittedName>
        <fullName evidence="3">Alpha/beta hydrolase</fullName>
    </submittedName>
</protein>
<evidence type="ECO:0000259" key="2">
    <source>
        <dbReference type="Pfam" id="PF00561"/>
    </source>
</evidence>
<dbReference type="EMBL" id="CP009285">
    <property type="protein sequence ID" value="AIQ59254.1"/>
    <property type="molecule type" value="Genomic_DNA"/>
</dbReference>
<sequence>MLFEDFQLRTVDTGEVKIRLRHGGEGPPLLLLHGHPQTHMMWHHIAPQLARKFTVVMPDLRGYGDSSKPQTTDDHFPYSKRAMARDQIAVMKELGFKQFSVVGHDRGGRCAYRLALDFPEAITKLAVLDIIPTGEAFRRANKEFALGFWHWFFLAQPFDLPERLIGRNPDDFYFRGDRSLFHPEALDDYLRCIHQPGTIHAMCEDYRAGASIDCQLDEADLGIHKIGCPVLALWSEQGELPKWYDVLSVWRDWAEEVEGRGINCGHYLAEEAPEETYEELHNFLIK</sequence>
<dbReference type="GO" id="GO:0016787">
    <property type="term" value="F:hydrolase activity"/>
    <property type="evidence" value="ECO:0007669"/>
    <property type="project" value="UniProtKB-KW"/>
</dbReference>
<evidence type="ECO:0000313" key="4">
    <source>
        <dbReference type="Proteomes" id="UP000029518"/>
    </source>
</evidence>
<dbReference type="PANTHER" id="PTHR43329">
    <property type="entry name" value="EPOXIDE HYDROLASE"/>
    <property type="match status" value="1"/>
</dbReference>
<evidence type="ECO:0000256" key="1">
    <source>
        <dbReference type="ARBA" id="ARBA00022801"/>
    </source>
</evidence>
<organism evidence="3 4">
    <name type="scientific">Paenibacillus borealis</name>
    <dbReference type="NCBI Taxonomy" id="160799"/>
    <lineage>
        <taxon>Bacteria</taxon>
        <taxon>Bacillati</taxon>
        <taxon>Bacillota</taxon>
        <taxon>Bacilli</taxon>
        <taxon>Bacillales</taxon>
        <taxon>Paenibacillaceae</taxon>
        <taxon>Paenibacillus</taxon>
    </lineage>
</organism>
<dbReference type="Pfam" id="PF00561">
    <property type="entry name" value="Abhydrolase_1"/>
    <property type="match status" value="1"/>
</dbReference>
<evidence type="ECO:0000313" key="3">
    <source>
        <dbReference type="EMBL" id="AIQ59254.1"/>
    </source>
</evidence>
<dbReference type="Gene3D" id="3.40.50.1820">
    <property type="entry name" value="alpha/beta hydrolase"/>
    <property type="match status" value="1"/>
</dbReference>
<dbReference type="SUPFAM" id="SSF53474">
    <property type="entry name" value="alpha/beta-Hydrolases"/>
    <property type="match status" value="1"/>
</dbReference>
<reference evidence="3" key="1">
    <citation type="submission" date="2014-08" db="EMBL/GenBank/DDBJ databases">
        <title>Comparative genomics of the Paenibacillus odorifer group.</title>
        <authorList>
            <person name="den Bakker H.C."/>
            <person name="Tsai Y.-C.Y.-C."/>
            <person name="Martin N."/>
            <person name="Korlach J."/>
            <person name="Wiedmann M."/>
        </authorList>
    </citation>
    <scope>NUCLEOTIDE SEQUENCE [LARGE SCALE GENOMIC DNA]</scope>
    <source>
        <strain evidence="3">DSM 13188</strain>
    </source>
</reference>